<protein>
    <submittedName>
        <fullName evidence="3">3-(3-hydroxy-phenyl)propionate hydroxylase</fullName>
        <ecNumber evidence="3">1.14.13.127</ecNumber>
    </submittedName>
</protein>
<feature type="domain" description="FAD-binding" evidence="2">
    <location>
        <begin position="6"/>
        <end position="339"/>
    </location>
</feature>
<dbReference type="NCBIfam" id="NF004829">
    <property type="entry name" value="PRK06183.1-3"/>
    <property type="match status" value="1"/>
</dbReference>
<dbReference type="InterPro" id="IPR050631">
    <property type="entry name" value="PheA/TfdB_FAD_monoxygenase"/>
</dbReference>
<dbReference type="PRINTS" id="PR00420">
    <property type="entry name" value="RNGMNOXGNASE"/>
</dbReference>
<dbReference type="Gene3D" id="3.30.70.2450">
    <property type="match status" value="1"/>
</dbReference>
<evidence type="ECO:0000256" key="1">
    <source>
        <dbReference type="ARBA" id="ARBA00023002"/>
    </source>
</evidence>
<dbReference type="GO" id="GO:0019622">
    <property type="term" value="P:3-(3-hydroxy)phenylpropionate catabolic process"/>
    <property type="evidence" value="ECO:0007669"/>
    <property type="project" value="TreeGrafter"/>
</dbReference>
<reference evidence="3 4" key="1">
    <citation type="submission" date="2020-08" db="EMBL/GenBank/DDBJ databases">
        <title>Genomic Encyclopedia of Type Strains, Phase IV (KMG-IV): sequencing the most valuable type-strain genomes for metagenomic binning, comparative biology and taxonomic classification.</title>
        <authorList>
            <person name="Goeker M."/>
        </authorList>
    </citation>
    <scope>NUCLEOTIDE SEQUENCE [LARGE SCALE GENOMIC DNA]</scope>
    <source>
        <strain evidence="3 4">DSM 102255</strain>
    </source>
</reference>
<dbReference type="EC" id="1.14.13.127" evidence="3"/>
<dbReference type="GO" id="GO:0008688">
    <property type="term" value="F:3-(3-hydroxyphenyl)propionate hydroxylase activity"/>
    <property type="evidence" value="ECO:0007669"/>
    <property type="project" value="UniProtKB-EC"/>
</dbReference>
<evidence type="ECO:0000259" key="2">
    <source>
        <dbReference type="Pfam" id="PF01494"/>
    </source>
</evidence>
<comment type="caution">
    <text evidence="3">The sequence shown here is derived from an EMBL/GenBank/DDBJ whole genome shotgun (WGS) entry which is preliminary data.</text>
</comment>
<evidence type="ECO:0000313" key="4">
    <source>
        <dbReference type="Proteomes" id="UP000552700"/>
    </source>
</evidence>
<accession>A0A841J4I1</accession>
<sequence length="520" mass="57071">MSNVFDVIIVGAGPTGLTLANYLGMAGRHVLLVEANSATVGEPRAVSIDDESLRVMQDLGILDAVVSKTVAGYGTEYWSPARKSFLKVKPGGRTYGHPKRSAFRQPILEGQIREALDRFASVETRFSTRLSDIRTEDDGVVASLTDASGTVEVKGRYLIGADGGRSTVRQWLGTAMVGGSFDERWLIIDLEGALVPREDTVVYCDPKRPAIALPGPDNTLRYEFKLHPSEDEADLLTDISIADLLQRHDAPVEAKIVRRVVYRFHALIADCWGTGRIWLAGDAAHLTPPFAGQGMNSGIRDAIALGWRLDLILAGALGPGLMQSYQIEREDHVAQMIRLAVLVGKIMGPRNAVTAALTRIFFRSLRTWPRAHRYFAEMRYKPPPRFKRGFFVAGTSHRQGVGAMLPQPRLKDGTNRLLDDVLGRGFVLVGVDLRGQILEQIRLGEVWDNLPLHRKAIETSVVPELAYLSGKAVLLRPDRYVMAVFAPDDAQTCRDLGTLATTTWTDCVSGSPHGTPPLFG</sequence>
<name>A0A841J4I1_9SPHN</name>
<gene>
    <name evidence="3" type="ORF">FHS92_003003</name>
</gene>
<dbReference type="InterPro" id="IPR036188">
    <property type="entry name" value="FAD/NAD-bd_sf"/>
</dbReference>
<dbReference type="EMBL" id="JACIJP010000006">
    <property type="protein sequence ID" value="MBB6125242.1"/>
    <property type="molecule type" value="Genomic_DNA"/>
</dbReference>
<keyword evidence="1 3" id="KW-0560">Oxidoreductase</keyword>
<dbReference type="InterPro" id="IPR002938">
    <property type="entry name" value="FAD-bd"/>
</dbReference>
<dbReference type="GO" id="GO:0071949">
    <property type="term" value="F:FAD binding"/>
    <property type="evidence" value="ECO:0007669"/>
    <property type="project" value="InterPro"/>
</dbReference>
<keyword evidence="4" id="KW-1185">Reference proteome</keyword>
<dbReference type="Pfam" id="PF01494">
    <property type="entry name" value="FAD_binding_3"/>
    <property type="match status" value="1"/>
</dbReference>
<organism evidence="3 4">
    <name type="scientific">Sphingobium subterraneum</name>
    <dbReference type="NCBI Taxonomy" id="627688"/>
    <lineage>
        <taxon>Bacteria</taxon>
        <taxon>Pseudomonadati</taxon>
        <taxon>Pseudomonadota</taxon>
        <taxon>Alphaproteobacteria</taxon>
        <taxon>Sphingomonadales</taxon>
        <taxon>Sphingomonadaceae</taxon>
        <taxon>Sphingobium</taxon>
    </lineage>
</organism>
<evidence type="ECO:0000313" key="3">
    <source>
        <dbReference type="EMBL" id="MBB6125242.1"/>
    </source>
</evidence>
<dbReference type="Proteomes" id="UP000552700">
    <property type="component" value="Unassembled WGS sequence"/>
</dbReference>
<dbReference type="AlphaFoldDB" id="A0A841J4I1"/>
<dbReference type="PANTHER" id="PTHR43476">
    <property type="entry name" value="3-(3-HYDROXY-PHENYL)PROPIONATE/3-HYDROXYCINNAMIC ACID HYDROXYLASE"/>
    <property type="match status" value="1"/>
</dbReference>
<proteinExistence type="predicted"/>
<dbReference type="Gene3D" id="3.50.50.60">
    <property type="entry name" value="FAD/NAD(P)-binding domain"/>
    <property type="match status" value="1"/>
</dbReference>
<dbReference type="SUPFAM" id="SSF51905">
    <property type="entry name" value="FAD/NAD(P)-binding domain"/>
    <property type="match status" value="1"/>
</dbReference>
<dbReference type="RefSeq" id="WP_184081552.1">
    <property type="nucleotide sequence ID" value="NZ_JACIJP010000006.1"/>
</dbReference>
<dbReference type="PANTHER" id="PTHR43476:SF3">
    <property type="entry name" value="FAD-BINDING MONOOXYGENASE"/>
    <property type="match status" value="1"/>
</dbReference>